<feature type="transmembrane region" description="Helical" evidence="10">
    <location>
        <begin position="76"/>
        <end position="100"/>
    </location>
</feature>
<comment type="similarity">
    <text evidence="2 10">Belongs to the FliR/MopE/SpaR family.</text>
</comment>
<dbReference type="Proteomes" id="UP000307201">
    <property type="component" value="Unassembled WGS sequence"/>
</dbReference>
<evidence type="ECO:0000313" key="11">
    <source>
        <dbReference type="EMBL" id="TLQ09344.1"/>
    </source>
</evidence>
<evidence type="ECO:0000256" key="5">
    <source>
        <dbReference type="ARBA" id="ARBA00022692"/>
    </source>
</evidence>
<dbReference type="NCBIfam" id="TIGR01400">
    <property type="entry name" value="fliR"/>
    <property type="match status" value="1"/>
</dbReference>
<keyword evidence="11" id="KW-0969">Cilium</keyword>
<evidence type="ECO:0000256" key="6">
    <source>
        <dbReference type="ARBA" id="ARBA00022989"/>
    </source>
</evidence>
<reference evidence="11 12" key="1">
    <citation type="submission" date="2019-05" db="EMBL/GenBank/DDBJ databases">
        <title>The metagenome of a microbial culture collection derived from dairy environment covers the genomic content of the human microbiome.</title>
        <authorList>
            <person name="Roder T."/>
            <person name="Wuthrich D."/>
            <person name="Sattari Z."/>
            <person name="Von Ah U."/>
            <person name="Bar C."/>
            <person name="Ronchi F."/>
            <person name="Macpherson A.J."/>
            <person name="Ganal-Vonarburg S.C."/>
            <person name="Bruggmann R."/>
            <person name="Vergeres G."/>
        </authorList>
    </citation>
    <scope>NUCLEOTIDE SEQUENCE [LARGE SCALE GENOMIC DNA]</scope>
    <source>
        <strain evidence="11 12">FAM 24235</strain>
    </source>
</reference>
<evidence type="ECO:0000256" key="4">
    <source>
        <dbReference type="ARBA" id="ARBA00022475"/>
    </source>
</evidence>
<proteinExistence type="inferred from homology"/>
<keyword evidence="11" id="KW-0282">Flagellum</keyword>
<protein>
    <recommendedName>
        <fullName evidence="3 9">Flagellar biosynthetic protein FliR</fullName>
    </recommendedName>
</protein>
<evidence type="ECO:0000256" key="9">
    <source>
        <dbReference type="NCBIfam" id="TIGR01400"/>
    </source>
</evidence>
<comment type="subcellular location">
    <subcellularLocation>
        <location evidence="10">Cell membrane</location>
        <topology evidence="10">Multi-pass membrane protein</topology>
    </subcellularLocation>
    <subcellularLocation>
        <location evidence="10">Bacterial flagellum basal body</location>
    </subcellularLocation>
</comment>
<dbReference type="InterPro" id="IPR002010">
    <property type="entry name" value="T3SS_IM_R"/>
</dbReference>
<dbReference type="GO" id="GO:0006605">
    <property type="term" value="P:protein targeting"/>
    <property type="evidence" value="ECO:0007669"/>
    <property type="project" value="UniProtKB-UniRule"/>
</dbReference>
<feature type="transmembrane region" description="Helical" evidence="10">
    <location>
        <begin position="38"/>
        <end position="64"/>
    </location>
</feature>
<feature type="transmembrane region" description="Helical" evidence="10">
    <location>
        <begin position="174"/>
        <end position="197"/>
    </location>
</feature>
<evidence type="ECO:0000313" key="12">
    <source>
        <dbReference type="Proteomes" id="UP000307201"/>
    </source>
</evidence>
<dbReference type="RefSeq" id="WP_138470482.1">
    <property type="nucleotide sequence ID" value="NZ_JBGQQG010000007.1"/>
</dbReference>
<comment type="function">
    <text evidence="1 10">Role in flagellar biosynthesis.</text>
</comment>
<dbReference type="GO" id="GO:0005886">
    <property type="term" value="C:plasma membrane"/>
    <property type="evidence" value="ECO:0007669"/>
    <property type="project" value="UniProtKB-SubCell"/>
</dbReference>
<dbReference type="OrthoDB" id="9807748at2"/>
<gene>
    <name evidence="11" type="primary">fliR</name>
    <name evidence="11" type="ORF">FEZ48_00915</name>
</gene>
<comment type="caution">
    <text evidence="11">The sequence shown here is derived from an EMBL/GenBank/DDBJ whole genome shotgun (WGS) entry which is preliminary data.</text>
</comment>
<keyword evidence="4 10" id="KW-1003">Cell membrane</keyword>
<evidence type="ECO:0000256" key="1">
    <source>
        <dbReference type="ARBA" id="ARBA00002578"/>
    </source>
</evidence>
<dbReference type="PANTHER" id="PTHR30065:SF1">
    <property type="entry name" value="SURFACE PRESENTATION OF ANTIGENS PROTEIN SPAR"/>
    <property type="match status" value="1"/>
</dbReference>
<evidence type="ECO:0000256" key="8">
    <source>
        <dbReference type="ARBA" id="ARBA00023143"/>
    </source>
</evidence>
<dbReference type="GO" id="GO:0044780">
    <property type="term" value="P:bacterial-type flagellum assembly"/>
    <property type="evidence" value="ECO:0007669"/>
    <property type="project" value="UniProtKB-UniRule"/>
</dbReference>
<keyword evidence="11" id="KW-0966">Cell projection</keyword>
<feature type="transmembrane region" description="Helical" evidence="10">
    <location>
        <begin position="120"/>
        <end position="139"/>
    </location>
</feature>
<evidence type="ECO:0000256" key="7">
    <source>
        <dbReference type="ARBA" id="ARBA00023136"/>
    </source>
</evidence>
<evidence type="ECO:0000256" key="3">
    <source>
        <dbReference type="ARBA" id="ARBA00021717"/>
    </source>
</evidence>
<feature type="transmembrane region" description="Helical" evidence="10">
    <location>
        <begin position="203"/>
        <end position="225"/>
    </location>
</feature>
<feature type="transmembrane region" description="Helical" evidence="10">
    <location>
        <begin position="7"/>
        <end position="26"/>
    </location>
</feature>
<name>A0A5R9C7Z8_9LACT</name>
<evidence type="ECO:0000256" key="10">
    <source>
        <dbReference type="RuleBase" id="RU362071"/>
    </source>
</evidence>
<keyword evidence="7 10" id="KW-0472">Membrane</keyword>
<dbReference type="PANTHER" id="PTHR30065">
    <property type="entry name" value="FLAGELLAR BIOSYNTHETIC PROTEIN FLIR"/>
    <property type="match status" value="1"/>
</dbReference>
<sequence length="252" mass="28149">MIDQVEHFLLILIRITTFISLSPGFSNKAFPQVAKLGISLALSFTVMGFIDPVETPFSIIVFLILGIKELFIGMALAYITILFFTAVDIAGSLVDFQVGFSMGQIYDPSLGVSASNFGRIYYWISISIFFIANIHHLVIRSLVKSFEYVPLDQVIFNGFGVEGILKLFGHVFEIALSLAIPFIIVALLSELTLALISRTVPQINVLILGIPMKILVSLVFMFIFLPMLMENISEIFPEMIKYMNQFLDSLSN</sequence>
<dbReference type="AlphaFoldDB" id="A0A5R9C7Z8"/>
<accession>A0A5R9C7Z8</accession>
<keyword evidence="8 10" id="KW-0975">Bacterial flagellum</keyword>
<dbReference type="GO" id="GO:0009425">
    <property type="term" value="C:bacterial-type flagellum basal body"/>
    <property type="evidence" value="ECO:0007669"/>
    <property type="project" value="UniProtKB-SubCell"/>
</dbReference>
<keyword evidence="5 10" id="KW-0812">Transmembrane</keyword>
<keyword evidence="6 10" id="KW-1133">Transmembrane helix</keyword>
<dbReference type="PRINTS" id="PR00953">
    <property type="entry name" value="TYPE3IMRPROT"/>
</dbReference>
<dbReference type="InterPro" id="IPR006303">
    <property type="entry name" value="FliR"/>
</dbReference>
<organism evidence="11 12">
    <name type="scientific">Marinilactibacillus psychrotolerans</name>
    <dbReference type="NCBI Taxonomy" id="191770"/>
    <lineage>
        <taxon>Bacteria</taxon>
        <taxon>Bacillati</taxon>
        <taxon>Bacillota</taxon>
        <taxon>Bacilli</taxon>
        <taxon>Lactobacillales</taxon>
        <taxon>Carnobacteriaceae</taxon>
        <taxon>Marinilactibacillus</taxon>
    </lineage>
</organism>
<dbReference type="EMBL" id="VBTE01000002">
    <property type="protein sequence ID" value="TLQ09344.1"/>
    <property type="molecule type" value="Genomic_DNA"/>
</dbReference>
<evidence type="ECO:0000256" key="2">
    <source>
        <dbReference type="ARBA" id="ARBA00009772"/>
    </source>
</evidence>
<dbReference type="STRING" id="191770.SAMN04488013_103161"/>
<dbReference type="Pfam" id="PF01311">
    <property type="entry name" value="Bac_export_1"/>
    <property type="match status" value="1"/>
</dbReference>